<dbReference type="PANTHER" id="PTHR12526:SF600">
    <property type="entry name" value="GLYCOSYL TRANSFERASE GROUP 1"/>
    <property type="match status" value="1"/>
</dbReference>
<dbReference type="Proteomes" id="UP001597280">
    <property type="component" value="Unassembled WGS sequence"/>
</dbReference>
<reference evidence="2" key="1">
    <citation type="journal article" date="2019" name="Int. J. Syst. Evol. Microbiol.">
        <title>The Global Catalogue of Microorganisms (GCM) 10K type strain sequencing project: providing services to taxonomists for standard genome sequencing and annotation.</title>
        <authorList>
            <consortium name="The Broad Institute Genomics Platform"/>
            <consortium name="The Broad Institute Genome Sequencing Center for Infectious Disease"/>
            <person name="Wu L."/>
            <person name="Ma J."/>
        </authorList>
    </citation>
    <scope>NUCLEOTIDE SEQUENCE [LARGE SCALE GENOMIC DNA]</scope>
    <source>
        <strain evidence="2">JCM 11650</strain>
    </source>
</reference>
<evidence type="ECO:0000313" key="1">
    <source>
        <dbReference type="EMBL" id="MFD1835114.1"/>
    </source>
</evidence>
<keyword evidence="1" id="KW-0328">Glycosyltransferase</keyword>
<dbReference type="Pfam" id="PF13692">
    <property type="entry name" value="Glyco_trans_1_4"/>
    <property type="match status" value="1"/>
</dbReference>
<comment type="caution">
    <text evidence="1">The sequence shown here is derived from an EMBL/GenBank/DDBJ whole genome shotgun (WGS) entry which is preliminary data.</text>
</comment>
<sequence length="371" mass="38583">MSRLLGFGTYDRDQHPRVGVLLDGLAASGWEVTELNRPLGLSTAERVELLRKPWLLGKLALRLGSRWAGLAAGSLRLRGRRAPDAIVVGYLGHFDVLLARVLFPRTTIVLDHLIFAAGTAQDRGESGGLKLAVLRVLDRLATSAADLVVVDTPEHGARLAPAVADRGVVVPVGAPEDWFAAAEAPRAPAGEELSVVFYGLFTPLQGTPTIARALRLLHEEGAPVRATLIGGGQDLEECEEILAGVDSVTWTSWVPAAELPAVVAGHDVCLGIVGTSAKGQDVVPNKVYQGIAAGCAVVTSDTAPQRRVLGDAAVLVPAGDEGALAAALRRLAGDPAALAAAHRAAAAARDAFHPAAVVAPLRDRLAAEAAR</sequence>
<keyword evidence="1" id="KW-0808">Transferase</keyword>
<gene>
    <name evidence="1" type="ORF">ACFSDA_08485</name>
</gene>
<accession>A0ABW4PXS0</accession>
<keyword evidence="2" id="KW-1185">Reference proteome</keyword>
<dbReference type="PANTHER" id="PTHR12526">
    <property type="entry name" value="GLYCOSYLTRANSFERASE"/>
    <property type="match status" value="1"/>
</dbReference>
<dbReference type="RefSeq" id="WP_343904306.1">
    <property type="nucleotide sequence ID" value="NZ_BAAAIS010000002.1"/>
</dbReference>
<proteinExistence type="predicted"/>
<name>A0ABW4PXS0_9MICO</name>
<organism evidence="1 2">
    <name type="scientific">Brachybacterium rhamnosum</name>
    <dbReference type="NCBI Taxonomy" id="173361"/>
    <lineage>
        <taxon>Bacteria</taxon>
        <taxon>Bacillati</taxon>
        <taxon>Actinomycetota</taxon>
        <taxon>Actinomycetes</taxon>
        <taxon>Micrococcales</taxon>
        <taxon>Dermabacteraceae</taxon>
        <taxon>Brachybacterium</taxon>
    </lineage>
</organism>
<dbReference type="EC" id="2.4.-.-" evidence="1"/>
<protein>
    <submittedName>
        <fullName evidence="1">Glycosyltransferase</fullName>
        <ecNumber evidence="1">2.4.-.-</ecNumber>
    </submittedName>
</protein>
<evidence type="ECO:0000313" key="2">
    <source>
        <dbReference type="Proteomes" id="UP001597280"/>
    </source>
</evidence>
<dbReference type="Gene3D" id="3.40.50.2000">
    <property type="entry name" value="Glycogen Phosphorylase B"/>
    <property type="match status" value="1"/>
</dbReference>
<dbReference type="SUPFAM" id="SSF53756">
    <property type="entry name" value="UDP-Glycosyltransferase/glycogen phosphorylase"/>
    <property type="match status" value="1"/>
</dbReference>
<dbReference type="GO" id="GO:0016757">
    <property type="term" value="F:glycosyltransferase activity"/>
    <property type="evidence" value="ECO:0007669"/>
    <property type="project" value="UniProtKB-KW"/>
</dbReference>
<dbReference type="EMBL" id="JBHUFL010000002">
    <property type="protein sequence ID" value="MFD1835114.1"/>
    <property type="molecule type" value="Genomic_DNA"/>
</dbReference>